<dbReference type="GO" id="GO:0005524">
    <property type="term" value="F:ATP binding"/>
    <property type="evidence" value="ECO:0007669"/>
    <property type="project" value="UniProtKB-KW"/>
</dbReference>
<dbReference type="PANTHER" id="PTHR11933:SF5">
    <property type="entry name" value="MITOCHONDRIAL TRNA-SPECIFIC 2-THIOURIDYLASE 1"/>
    <property type="match status" value="1"/>
</dbReference>
<dbReference type="Gene3D" id="2.40.30.10">
    <property type="entry name" value="Translation factors"/>
    <property type="match status" value="1"/>
</dbReference>
<evidence type="ECO:0000256" key="8">
    <source>
        <dbReference type="ARBA" id="ARBA00023157"/>
    </source>
</evidence>
<dbReference type="InterPro" id="IPR004506">
    <property type="entry name" value="MnmA-like"/>
</dbReference>
<keyword evidence="3" id="KW-0808">Transferase</keyword>
<dbReference type="Gene3D" id="3.40.50.620">
    <property type="entry name" value="HUPs"/>
    <property type="match status" value="1"/>
</dbReference>
<proteinExistence type="inferred from homology"/>
<dbReference type="FunFam" id="2.30.30.280:FF:000001">
    <property type="entry name" value="tRNA-specific 2-thiouridylase MnmA"/>
    <property type="match status" value="1"/>
</dbReference>
<keyword evidence="4" id="KW-0819">tRNA processing</keyword>
<name>A0A381PUH9_9ZZZZ</name>
<dbReference type="FunFam" id="3.40.50.620:FF:000004">
    <property type="entry name" value="tRNA-specific 2-thiouridylase MnmA"/>
    <property type="match status" value="1"/>
</dbReference>
<dbReference type="GO" id="GO:0002143">
    <property type="term" value="P:tRNA wobble position uridine thiolation"/>
    <property type="evidence" value="ECO:0007669"/>
    <property type="project" value="TreeGrafter"/>
</dbReference>
<evidence type="ECO:0000259" key="9">
    <source>
        <dbReference type="Pfam" id="PF20258"/>
    </source>
</evidence>
<evidence type="ECO:0000256" key="4">
    <source>
        <dbReference type="ARBA" id="ARBA00022694"/>
    </source>
</evidence>
<sequence length="368" mass="40645">MTNPALNSTVVVGLSGGVDSAVAAKLLSDQGYVVKGVFMKNWDEDDGTELCTAPKDFEDAKHVADTIGIELLTANFAAEYWERVFEEFLLEYQNARTPNPDVLCNRKIKFDLFVQYANQIGAETVATGHYAHVTSHDGSFALHKAKDLSKDQTYFLQGVSYDRLAHVLFPLSHLYKKDVRRIAKDAGLGVHEKKDSTGICFIGERRFKEFLGRYIKSEPGPIADRLGNEIGQHHGLAFFTLGQRQGIGIGGRRDAESKPWYVMEKLPATNTLVVTQLEEDLMTNTLVATNANWLVDSPEIYANCTAKTRYGQADQSCRFRINGAQVEVAFDSPQRAVTPGQYVAFYDGSQCLGGAQVESTMAGTATYD</sequence>
<evidence type="ECO:0000259" key="10">
    <source>
        <dbReference type="Pfam" id="PF20259"/>
    </source>
</evidence>
<keyword evidence="8" id="KW-1015">Disulfide bond</keyword>
<dbReference type="EMBL" id="UINC01001067">
    <property type="protein sequence ID" value="SUZ69619.1"/>
    <property type="molecule type" value="Genomic_DNA"/>
</dbReference>
<dbReference type="GO" id="GO:0000049">
    <property type="term" value="F:tRNA binding"/>
    <property type="evidence" value="ECO:0007669"/>
    <property type="project" value="UniProtKB-KW"/>
</dbReference>
<organism evidence="11">
    <name type="scientific">marine metagenome</name>
    <dbReference type="NCBI Taxonomy" id="408172"/>
    <lineage>
        <taxon>unclassified sequences</taxon>
        <taxon>metagenomes</taxon>
        <taxon>ecological metagenomes</taxon>
    </lineage>
</organism>
<dbReference type="InterPro" id="IPR046884">
    <property type="entry name" value="MnmA-like_central"/>
</dbReference>
<keyword evidence="6" id="KW-0067">ATP-binding</keyword>
<evidence type="ECO:0000313" key="11">
    <source>
        <dbReference type="EMBL" id="SUZ69619.1"/>
    </source>
</evidence>
<dbReference type="SUPFAM" id="SSF52402">
    <property type="entry name" value="Adenine nucleotide alpha hydrolases-like"/>
    <property type="match status" value="1"/>
</dbReference>
<evidence type="ECO:0000256" key="1">
    <source>
        <dbReference type="ARBA" id="ARBA00022490"/>
    </source>
</evidence>
<dbReference type="PANTHER" id="PTHR11933">
    <property type="entry name" value="TRNA 5-METHYLAMINOMETHYL-2-THIOURIDYLATE -METHYLTRANSFERASE"/>
    <property type="match status" value="1"/>
</dbReference>
<accession>A0A381PUH9</accession>
<evidence type="ECO:0000256" key="5">
    <source>
        <dbReference type="ARBA" id="ARBA00022741"/>
    </source>
</evidence>
<dbReference type="NCBIfam" id="TIGR00420">
    <property type="entry name" value="trmU"/>
    <property type="match status" value="1"/>
</dbReference>
<evidence type="ECO:0000256" key="7">
    <source>
        <dbReference type="ARBA" id="ARBA00022884"/>
    </source>
</evidence>
<feature type="domain" description="tRNA-specific 2-thiouridylase MnmA-like C-terminal" evidence="9">
    <location>
        <begin position="284"/>
        <end position="356"/>
    </location>
</feature>
<evidence type="ECO:0000256" key="6">
    <source>
        <dbReference type="ARBA" id="ARBA00022840"/>
    </source>
</evidence>
<dbReference type="Pfam" id="PF03054">
    <property type="entry name" value="tRNA_Me_trans"/>
    <property type="match status" value="1"/>
</dbReference>
<dbReference type="Gene3D" id="2.30.30.280">
    <property type="entry name" value="Adenine nucleotide alpha hydrolases-like domains"/>
    <property type="match status" value="1"/>
</dbReference>
<evidence type="ECO:0000256" key="3">
    <source>
        <dbReference type="ARBA" id="ARBA00022679"/>
    </source>
</evidence>
<dbReference type="CDD" id="cd01998">
    <property type="entry name" value="MnmA_TRMU-like"/>
    <property type="match status" value="1"/>
</dbReference>
<evidence type="ECO:0000256" key="2">
    <source>
        <dbReference type="ARBA" id="ARBA00022555"/>
    </source>
</evidence>
<dbReference type="GO" id="GO:0016783">
    <property type="term" value="F:sulfurtransferase activity"/>
    <property type="evidence" value="ECO:0007669"/>
    <property type="project" value="InterPro"/>
</dbReference>
<dbReference type="HAMAP" id="MF_00144">
    <property type="entry name" value="tRNA_thiouridyl_MnmA"/>
    <property type="match status" value="1"/>
</dbReference>
<keyword evidence="2" id="KW-0820">tRNA-binding</keyword>
<dbReference type="AlphaFoldDB" id="A0A381PUH9"/>
<feature type="domain" description="tRNA-specific 2-thiouridylase MnmA-like central" evidence="10">
    <location>
        <begin position="208"/>
        <end position="275"/>
    </location>
</feature>
<protein>
    <submittedName>
        <fullName evidence="11">Uncharacterized protein</fullName>
    </submittedName>
</protein>
<dbReference type="InterPro" id="IPR014729">
    <property type="entry name" value="Rossmann-like_a/b/a_fold"/>
</dbReference>
<dbReference type="Pfam" id="PF20258">
    <property type="entry name" value="tRNA_Me_trans_C"/>
    <property type="match status" value="1"/>
</dbReference>
<reference evidence="11" key="1">
    <citation type="submission" date="2018-05" db="EMBL/GenBank/DDBJ databases">
        <authorList>
            <person name="Lanie J.A."/>
            <person name="Ng W.-L."/>
            <person name="Kazmierczak K.M."/>
            <person name="Andrzejewski T.M."/>
            <person name="Davidsen T.M."/>
            <person name="Wayne K.J."/>
            <person name="Tettelin H."/>
            <person name="Glass J.I."/>
            <person name="Rusch D."/>
            <person name="Podicherti R."/>
            <person name="Tsui H.-C.T."/>
            <person name="Winkler M.E."/>
        </authorList>
    </citation>
    <scope>NUCLEOTIDE SEQUENCE</scope>
</reference>
<keyword evidence="1" id="KW-0963">Cytoplasm</keyword>
<keyword evidence="5" id="KW-0547">Nucleotide-binding</keyword>
<keyword evidence="7" id="KW-0694">RNA-binding</keyword>
<dbReference type="NCBIfam" id="NF001138">
    <property type="entry name" value="PRK00143.1"/>
    <property type="match status" value="1"/>
</dbReference>
<dbReference type="InterPro" id="IPR046885">
    <property type="entry name" value="MnmA-like_C"/>
</dbReference>
<dbReference type="InterPro" id="IPR023382">
    <property type="entry name" value="MnmA-like_central_sf"/>
</dbReference>
<gene>
    <name evidence="11" type="ORF">METZ01_LOCUS22473</name>
</gene>
<dbReference type="Pfam" id="PF20259">
    <property type="entry name" value="tRNA_Me_trans_M"/>
    <property type="match status" value="1"/>
</dbReference>